<dbReference type="GO" id="GO:0016758">
    <property type="term" value="F:hexosyltransferase activity"/>
    <property type="evidence" value="ECO:0007669"/>
    <property type="project" value="InterPro"/>
</dbReference>
<sequence length="313" mass="37228">MLSRAILKIYVISLIFVSSIGFYLNFKWTKQFHPKSKLINSSKIINPHNFSFILNPANSLCQNQKGTDILLICLVEVTPCGFFERQQIRETWANKSLFKNIRTVFLVGLSNNVSINQLLAEESQTYEDIVQEDFIDSYENLTLKTIMGLKWLTEYCSNAKFALKTDDDVVVNMPVLERYIEKLECDKVYMGYTEVRPRVNRKKESKFYISEKEYEKKFYDSYQFGVGYFLSKDLYSKFYNESLYTKYLKFEDVYVGMLAKKLNVKPKKKNRFYSFNRKKSEKMTQCLKEKNDQIFLAYVYKDSFRKIWNCFFS</sequence>
<dbReference type="InterPro" id="IPR002659">
    <property type="entry name" value="Glyco_trans_31"/>
</dbReference>
<dbReference type="FunFam" id="3.90.550.50:FF:000001">
    <property type="entry name" value="Hexosyltransferase"/>
    <property type="match status" value="1"/>
</dbReference>
<gene>
    <name evidence="12" type="ORF">BpHYR1_005605</name>
</gene>
<evidence type="ECO:0000256" key="8">
    <source>
        <dbReference type="ARBA" id="ARBA00023034"/>
    </source>
</evidence>
<evidence type="ECO:0000256" key="9">
    <source>
        <dbReference type="ARBA" id="ARBA00023136"/>
    </source>
</evidence>
<keyword evidence="7 11" id="KW-1133">Transmembrane helix</keyword>
<evidence type="ECO:0000256" key="4">
    <source>
        <dbReference type="ARBA" id="ARBA00022679"/>
    </source>
</evidence>
<evidence type="ECO:0000256" key="10">
    <source>
        <dbReference type="ARBA" id="ARBA00023180"/>
    </source>
</evidence>
<keyword evidence="9 11" id="KW-0472">Membrane</keyword>
<evidence type="ECO:0000256" key="7">
    <source>
        <dbReference type="ARBA" id="ARBA00022989"/>
    </source>
</evidence>
<dbReference type="PANTHER" id="PTHR11214:SF314">
    <property type="entry name" value="HEXOSYLTRANSFERASE"/>
    <property type="match status" value="1"/>
</dbReference>
<dbReference type="Proteomes" id="UP000276133">
    <property type="component" value="Unassembled WGS sequence"/>
</dbReference>
<dbReference type="EC" id="2.4.1.-" evidence="11"/>
<protein>
    <recommendedName>
        <fullName evidence="11">Hexosyltransferase</fullName>
        <ecNumber evidence="11">2.4.1.-</ecNumber>
    </recommendedName>
</protein>
<keyword evidence="5 11" id="KW-0812">Transmembrane</keyword>
<evidence type="ECO:0000256" key="3">
    <source>
        <dbReference type="ARBA" id="ARBA00022676"/>
    </source>
</evidence>
<comment type="subcellular location">
    <subcellularLocation>
        <location evidence="1 11">Golgi apparatus membrane</location>
        <topology evidence="1 11">Single-pass type II membrane protein</topology>
    </subcellularLocation>
</comment>
<evidence type="ECO:0000256" key="1">
    <source>
        <dbReference type="ARBA" id="ARBA00004323"/>
    </source>
</evidence>
<keyword evidence="13" id="KW-1185">Reference proteome</keyword>
<keyword evidence="10" id="KW-0325">Glycoprotein</keyword>
<proteinExistence type="inferred from homology"/>
<evidence type="ECO:0000313" key="13">
    <source>
        <dbReference type="Proteomes" id="UP000276133"/>
    </source>
</evidence>
<dbReference type="STRING" id="10195.A0A3M7PXM2"/>
<organism evidence="12 13">
    <name type="scientific">Brachionus plicatilis</name>
    <name type="common">Marine rotifer</name>
    <name type="synonym">Brachionus muelleri</name>
    <dbReference type="NCBI Taxonomy" id="10195"/>
    <lineage>
        <taxon>Eukaryota</taxon>
        <taxon>Metazoa</taxon>
        <taxon>Spiralia</taxon>
        <taxon>Gnathifera</taxon>
        <taxon>Rotifera</taxon>
        <taxon>Eurotatoria</taxon>
        <taxon>Monogononta</taxon>
        <taxon>Pseudotrocha</taxon>
        <taxon>Ploima</taxon>
        <taxon>Brachionidae</taxon>
        <taxon>Brachionus</taxon>
    </lineage>
</organism>
<evidence type="ECO:0000256" key="11">
    <source>
        <dbReference type="RuleBase" id="RU363063"/>
    </source>
</evidence>
<dbReference type="OrthoDB" id="5512589at2759"/>
<dbReference type="PANTHER" id="PTHR11214">
    <property type="entry name" value="BETA-1,3-N-ACETYLGLUCOSAMINYLTRANSFERASE"/>
    <property type="match status" value="1"/>
</dbReference>
<feature type="transmembrane region" description="Helical" evidence="11">
    <location>
        <begin position="6"/>
        <end position="26"/>
    </location>
</feature>
<evidence type="ECO:0000256" key="5">
    <source>
        <dbReference type="ARBA" id="ARBA00022692"/>
    </source>
</evidence>
<keyword evidence="3 11" id="KW-0328">Glycosyltransferase</keyword>
<keyword evidence="6 11" id="KW-0735">Signal-anchor</keyword>
<dbReference type="AlphaFoldDB" id="A0A3M7PXM2"/>
<keyword evidence="4 12" id="KW-0808">Transferase</keyword>
<evidence type="ECO:0000256" key="2">
    <source>
        <dbReference type="ARBA" id="ARBA00008661"/>
    </source>
</evidence>
<comment type="caution">
    <text evidence="12">The sequence shown here is derived from an EMBL/GenBank/DDBJ whole genome shotgun (WGS) entry which is preliminary data.</text>
</comment>
<name>A0A3M7PXM2_BRAPC</name>
<dbReference type="GO" id="GO:0000139">
    <property type="term" value="C:Golgi membrane"/>
    <property type="evidence" value="ECO:0007669"/>
    <property type="project" value="UniProtKB-SubCell"/>
</dbReference>
<dbReference type="Pfam" id="PF01762">
    <property type="entry name" value="Galactosyl_T"/>
    <property type="match status" value="1"/>
</dbReference>
<accession>A0A3M7PXM2</accession>
<dbReference type="Gene3D" id="3.90.550.50">
    <property type="match status" value="1"/>
</dbReference>
<evidence type="ECO:0000256" key="6">
    <source>
        <dbReference type="ARBA" id="ARBA00022968"/>
    </source>
</evidence>
<dbReference type="EMBL" id="REGN01008412">
    <property type="protein sequence ID" value="RNA03629.1"/>
    <property type="molecule type" value="Genomic_DNA"/>
</dbReference>
<evidence type="ECO:0000313" key="12">
    <source>
        <dbReference type="EMBL" id="RNA03629.1"/>
    </source>
</evidence>
<dbReference type="GO" id="GO:0006493">
    <property type="term" value="P:protein O-linked glycosylation"/>
    <property type="evidence" value="ECO:0007669"/>
    <property type="project" value="TreeGrafter"/>
</dbReference>
<comment type="similarity">
    <text evidence="2 11">Belongs to the glycosyltransferase 31 family.</text>
</comment>
<reference evidence="12 13" key="1">
    <citation type="journal article" date="2018" name="Sci. Rep.">
        <title>Genomic signatures of local adaptation to the degree of environmental predictability in rotifers.</title>
        <authorList>
            <person name="Franch-Gras L."/>
            <person name="Hahn C."/>
            <person name="Garcia-Roger E.M."/>
            <person name="Carmona M.J."/>
            <person name="Serra M."/>
            <person name="Gomez A."/>
        </authorList>
    </citation>
    <scope>NUCLEOTIDE SEQUENCE [LARGE SCALE GENOMIC DNA]</scope>
    <source>
        <strain evidence="12">HYR1</strain>
    </source>
</reference>
<keyword evidence="8 11" id="KW-0333">Golgi apparatus</keyword>